<reference evidence="1 2" key="2">
    <citation type="journal article" date="2022" name="Mol. Ecol. Resour.">
        <title>The genomes of chicory, endive, great burdock and yacon provide insights into Asteraceae paleo-polyploidization history and plant inulin production.</title>
        <authorList>
            <person name="Fan W."/>
            <person name="Wang S."/>
            <person name="Wang H."/>
            <person name="Wang A."/>
            <person name="Jiang F."/>
            <person name="Liu H."/>
            <person name="Zhao H."/>
            <person name="Xu D."/>
            <person name="Zhang Y."/>
        </authorList>
    </citation>
    <scope>NUCLEOTIDE SEQUENCE [LARGE SCALE GENOMIC DNA]</scope>
    <source>
        <strain evidence="2">cv. Yunnan</strain>
        <tissue evidence="1">Leaves</tissue>
    </source>
</reference>
<proteinExistence type="predicted"/>
<gene>
    <name evidence="1" type="ORF">L1987_83424</name>
</gene>
<organism evidence="1 2">
    <name type="scientific">Smallanthus sonchifolius</name>
    <dbReference type="NCBI Taxonomy" id="185202"/>
    <lineage>
        <taxon>Eukaryota</taxon>
        <taxon>Viridiplantae</taxon>
        <taxon>Streptophyta</taxon>
        <taxon>Embryophyta</taxon>
        <taxon>Tracheophyta</taxon>
        <taxon>Spermatophyta</taxon>
        <taxon>Magnoliopsida</taxon>
        <taxon>eudicotyledons</taxon>
        <taxon>Gunneridae</taxon>
        <taxon>Pentapetalae</taxon>
        <taxon>asterids</taxon>
        <taxon>campanulids</taxon>
        <taxon>Asterales</taxon>
        <taxon>Asteraceae</taxon>
        <taxon>Asteroideae</taxon>
        <taxon>Heliantheae alliance</taxon>
        <taxon>Millerieae</taxon>
        <taxon>Smallanthus</taxon>
    </lineage>
</organism>
<accession>A0ACB8YC99</accession>
<name>A0ACB8YC99_9ASTR</name>
<evidence type="ECO:0000313" key="2">
    <source>
        <dbReference type="Proteomes" id="UP001056120"/>
    </source>
</evidence>
<reference evidence="2" key="1">
    <citation type="journal article" date="2022" name="Mol. Ecol. Resour.">
        <title>The genomes of chicory, endive, great burdock and yacon provide insights into Asteraceae palaeo-polyploidization history and plant inulin production.</title>
        <authorList>
            <person name="Fan W."/>
            <person name="Wang S."/>
            <person name="Wang H."/>
            <person name="Wang A."/>
            <person name="Jiang F."/>
            <person name="Liu H."/>
            <person name="Zhao H."/>
            <person name="Xu D."/>
            <person name="Zhang Y."/>
        </authorList>
    </citation>
    <scope>NUCLEOTIDE SEQUENCE [LARGE SCALE GENOMIC DNA]</scope>
    <source>
        <strain evidence="2">cv. Yunnan</strain>
    </source>
</reference>
<keyword evidence="2" id="KW-1185">Reference proteome</keyword>
<evidence type="ECO:0000313" key="1">
    <source>
        <dbReference type="EMBL" id="KAI3682988.1"/>
    </source>
</evidence>
<dbReference type="Proteomes" id="UP001056120">
    <property type="component" value="Linkage Group LG28"/>
</dbReference>
<protein>
    <submittedName>
        <fullName evidence="1">Uncharacterized protein</fullName>
    </submittedName>
</protein>
<sequence>MGGNSSAPGLCYTRHCQVLRNAGSSSTGSKSVVVDQKISLFLQHCFYRSIVGEAIDIPTFCNSRIMLAKGGFSDVAISYIGGLRVLFTFKEPHLPNEFMMAKEGVWKDSLASDFIWTGQDIPFDRIACLKVEGVPFMLRTPWFMFRLVNLSSSDKVMEESSSASVDVEEEMEEGEIRLSSSPVTALTSSPAEKLKVLGHGESGLHGEVDSVHGDGGGL</sequence>
<dbReference type="EMBL" id="CM042045">
    <property type="protein sequence ID" value="KAI3682988.1"/>
    <property type="molecule type" value="Genomic_DNA"/>
</dbReference>
<comment type="caution">
    <text evidence="1">The sequence shown here is derived from an EMBL/GenBank/DDBJ whole genome shotgun (WGS) entry which is preliminary data.</text>
</comment>